<organism evidence="1 2">
    <name type="scientific">Wickerhamomyces pijperi</name>
    <name type="common">Yeast</name>
    <name type="synonym">Pichia pijperi</name>
    <dbReference type="NCBI Taxonomy" id="599730"/>
    <lineage>
        <taxon>Eukaryota</taxon>
        <taxon>Fungi</taxon>
        <taxon>Dikarya</taxon>
        <taxon>Ascomycota</taxon>
        <taxon>Saccharomycotina</taxon>
        <taxon>Saccharomycetes</taxon>
        <taxon>Phaffomycetales</taxon>
        <taxon>Wickerhamomycetaceae</taxon>
        <taxon>Wickerhamomyces</taxon>
    </lineage>
</organism>
<evidence type="ECO:0000313" key="1">
    <source>
        <dbReference type="EMBL" id="KAH3687486.1"/>
    </source>
</evidence>
<name>A0A9P8TR20_WICPI</name>
<comment type="caution">
    <text evidence="1">The sequence shown here is derived from an EMBL/GenBank/DDBJ whole genome shotgun (WGS) entry which is preliminary data.</text>
</comment>
<accession>A0A9P8TR20</accession>
<gene>
    <name evidence="1" type="ORF">WICPIJ_001517</name>
</gene>
<dbReference type="AlphaFoldDB" id="A0A9P8TR20"/>
<dbReference type="EMBL" id="JAEUBG010000805">
    <property type="protein sequence ID" value="KAH3687486.1"/>
    <property type="molecule type" value="Genomic_DNA"/>
</dbReference>
<reference evidence="1" key="1">
    <citation type="journal article" date="2021" name="Open Biol.">
        <title>Shared evolutionary footprints suggest mitochondrial oxidative damage underlies multiple complex I losses in fungi.</title>
        <authorList>
            <person name="Schikora-Tamarit M.A."/>
            <person name="Marcet-Houben M."/>
            <person name="Nosek J."/>
            <person name="Gabaldon T."/>
        </authorList>
    </citation>
    <scope>NUCLEOTIDE SEQUENCE</scope>
    <source>
        <strain evidence="1">CBS2887</strain>
    </source>
</reference>
<dbReference type="Proteomes" id="UP000774326">
    <property type="component" value="Unassembled WGS sequence"/>
</dbReference>
<proteinExistence type="predicted"/>
<keyword evidence="2" id="KW-1185">Reference proteome</keyword>
<protein>
    <submittedName>
        <fullName evidence="1">Uncharacterized protein</fullName>
    </submittedName>
</protein>
<reference evidence="1" key="2">
    <citation type="submission" date="2021-01" db="EMBL/GenBank/DDBJ databases">
        <authorList>
            <person name="Schikora-Tamarit M.A."/>
        </authorList>
    </citation>
    <scope>NUCLEOTIDE SEQUENCE</scope>
    <source>
        <strain evidence="1">CBS2887</strain>
    </source>
</reference>
<dbReference type="OrthoDB" id="8060854at2759"/>
<evidence type="ECO:0000313" key="2">
    <source>
        <dbReference type="Proteomes" id="UP000774326"/>
    </source>
</evidence>
<sequence>MAVGLATPWPWMSKPTTNVGQDGTVQVRSDQDIELLWVGGGLHGGVVDDDVLGDDFWVLLSTDGLNGLSEQTVSQLHDVGLVDSGDLLSAVLLGEVEGELGDSLGLVLGDDLQGFNDTWDRFVFQTGVLTFGVFSDKNQVDTFQLGLDTWDVLDQGQGGVDV</sequence>